<proteinExistence type="predicted"/>
<keyword evidence="3" id="KW-1185">Reference proteome</keyword>
<feature type="transmembrane region" description="Helical" evidence="1">
    <location>
        <begin position="132"/>
        <end position="154"/>
    </location>
</feature>
<reference evidence="2 3" key="1">
    <citation type="submission" date="2022-01" db="EMBL/GenBank/DDBJ databases">
        <title>Whole genome-based taxonomy of the Shewanellaceae.</title>
        <authorList>
            <person name="Martin-Rodriguez A.J."/>
        </authorList>
    </citation>
    <scope>NUCLEOTIDE SEQUENCE [LARGE SCALE GENOMIC DNA]</scope>
    <source>
        <strain evidence="2 3">JCM 17801</strain>
    </source>
</reference>
<name>A0ABT0KZE8_9GAMM</name>
<evidence type="ECO:0000313" key="2">
    <source>
        <dbReference type="EMBL" id="MCL1116834.1"/>
    </source>
</evidence>
<gene>
    <name evidence="2" type="ORF">L2689_06170</name>
</gene>
<dbReference type="Proteomes" id="UP001203212">
    <property type="component" value="Unassembled WGS sequence"/>
</dbReference>
<keyword evidence="1" id="KW-0472">Membrane</keyword>
<evidence type="ECO:0008006" key="4">
    <source>
        <dbReference type="Google" id="ProtNLM"/>
    </source>
</evidence>
<dbReference type="RefSeq" id="WP_188840396.1">
    <property type="nucleotide sequence ID" value="NZ_BMOT01000002.1"/>
</dbReference>
<organism evidence="2 3">
    <name type="scientific">Shewanella aestuarii</name>
    <dbReference type="NCBI Taxonomy" id="1028752"/>
    <lineage>
        <taxon>Bacteria</taxon>
        <taxon>Pseudomonadati</taxon>
        <taxon>Pseudomonadota</taxon>
        <taxon>Gammaproteobacteria</taxon>
        <taxon>Alteromonadales</taxon>
        <taxon>Shewanellaceae</taxon>
        <taxon>Shewanella</taxon>
    </lineage>
</organism>
<feature type="transmembrane region" description="Helical" evidence="1">
    <location>
        <begin position="94"/>
        <end position="112"/>
    </location>
</feature>
<keyword evidence="1" id="KW-0812">Transmembrane</keyword>
<dbReference type="Pfam" id="PF20327">
    <property type="entry name" value="DUF6622"/>
    <property type="match status" value="1"/>
</dbReference>
<protein>
    <recommendedName>
        <fullName evidence="4">DUF1453 domain-containing protein</fullName>
    </recommendedName>
</protein>
<dbReference type="InterPro" id="IPR046730">
    <property type="entry name" value="DUF6622"/>
</dbReference>
<accession>A0ABT0KZE8</accession>
<sequence>MQDVITHTPVWVFAVFFSLLALGLTQRQPRVVKLRTIFILPLAMIIFSLVGVISAFDIALLTIGFWMIGFFVTTAVGIKLAFPKSVVFSKQQETLTIPGSWVPLLLMMAIFFTKYLVGFASASASPMLDNTLNIAFICMLYGIFSGIFLSRCLVMYKVSKL</sequence>
<comment type="caution">
    <text evidence="2">The sequence shown here is derived from an EMBL/GenBank/DDBJ whole genome shotgun (WGS) entry which is preliminary data.</text>
</comment>
<evidence type="ECO:0000256" key="1">
    <source>
        <dbReference type="SAM" id="Phobius"/>
    </source>
</evidence>
<evidence type="ECO:0000313" key="3">
    <source>
        <dbReference type="Proteomes" id="UP001203212"/>
    </source>
</evidence>
<feature type="transmembrane region" description="Helical" evidence="1">
    <location>
        <begin position="62"/>
        <end position="82"/>
    </location>
</feature>
<keyword evidence="1" id="KW-1133">Transmembrane helix</keyword>
<feature type="transmembrane region" description="Helical" evidence="1">
    <location>
        <begin position="6"/>
        <end position="25"/>
    </location>
</feature>
<dbReference type="EMBL" id="JAKILK010000002">
    <property type="protein sequence ID" value="MCL1116834.1"/>
    <property type="molecule type" value="Genomic_DNA"/>
</dbReference>
<feature type="transmembrane region" description="Helical" evidence="1">
    <location>
        <begin position="37"/>
        <end position="56"/>
    </location>
</feature>